<name>A0A1H5XLD3_9RHOB</name>
<dbReference type="EMBL" id="FNVD01000011">
    <property type="protein sequence ID" value="SEG12532.1"/>
    <property type="molecule type" value="Genomic_DNA"/>
</dbReference>
<dbReference type="PANTHER" id="PTHR18968">
    <property type="entry name" value="THIAMINE PYROPHOSPHATE ENZYMES"/>
    <property type="match status" value="1"/>
</dbReference>
<keyword evidence="3" id="KW-0786">Thiamine pyrophosphate</keyword>
<protein>
    <submittedName>
        <fullName evidence="6">Acetolactate synthase-1/2/3 large subunit</fullName>
    </submittedName>
</protein>
<keyword evidence="7" id="KW-1185">Reference proteome</keyword>
<proteinExistence type="inferred from homology"/>
<dbReference type="CDD" id="cd07035">
    <property type="entry name" value="TPP_PYR_POX_like"/>
    <property type="match status" value="1"/>
</dbReference>
<organism evidence="6 7">
    <name type="scientific">Jhaorihella thermophila</name>
    <dbReference type="NCBI Taxonomy" id="488547"/>
    <lineage>
        <taxon>Bacteria</taxon>
        <taxon>Pseudomonadati</taxon>
        <taxon>Pseudomonadota</taxon>
        <taxon>Alphaproteobacteria</taxon>
        <taxon>Rhodobacterales</taxon>
        <taxon>Paracoccaceae</taxon>
        <taxon>Jhaorihella</taxon>
    </lineage>
</organism>
<feature type="domain" description="Thiamine pyrophosphate enzyme N-terminal TPP-binding" evidence="5">
    <location>
        <begin position="9"/>
        <end position="114"/>
    </location>
</feature>
<dbReference type="InterPro" id="IPR000399">
    <property type="entry name" value="TPP-bd_CS"/>
</dbReference>
<dbReference type="SUPFAM" id="SSF52518">
    <property type="entry name" value="Thiamin diphosphate-binding fold (THDP-binding)"/>
    <property type="match status" value="2"/>
</dbReference>
<evidence type="ECO:0000256" key="2">
    <source>
        <dbReference type="ARBA" id="ARBA00022679"/>
    </source>
</evidence>
<dbReference type="InterPro" id="IPR045229">
    <property type="entry name" value="TPP_enz"/>
</dbReference>
<dbReference type="Pfam" id="PF02776">
    <property type="entry name" value="TPP_enzyme_N"/>
    <property type="match status" value="1"/>
</dbReference>
<evidence type="ECO:0000313" key="6">
    <source>
        <dbReference type="EMBL" id="SEG12532.1"/>
    </source>
</evidence>
<dbReference type="Gene3D" id="3.40.50.970">
    <property type="match status" value="2"/>
</dbReference>
<dbReference type="Proteomes" id="UP000236742">
    <property type="component" value="Unassembled WGS sequence"/>
</dbReference>
<dbReference type="Pfam" id="PF02775">
    <property type="entry name" value="TPP_enzyme_C"/>
    <property type="match status" value="1"/>
</dbReference>
<dbReference type="PROSITE" id="PS00187">
    <property type="entry name" value="TPP_ENZYMES"/>
    <property type="match status" value="1"/>
</dbReference>
<reference evidence="6 7" key="1">
    <citation type="submission" date="2016-10" db="EMBL/GenBank/DDBJ databases">
        <authorList>
            <person name="de Groot N.N."/>
        </authorList>
    </citation>
    <scope>NUCLEOTIDE SEQUENCE [LARGE SCALE GENOMIC DNA]</scope>
    <source>
        <strain evidence="6 7">DSM 23413</strain>
    </source>
</reference>
<dbReference type="CDD" id="cd02002">
    <property type="entry name" value="TPP_BFDC"/>
    <property type="match status" value="1"/>
</dbReference>
<sequence>MVQDRHPEMNGAESLVRTLIACGVDTCFSNPGTSEMHFVAALDRVPGMRSVLALFEGVATGAADGYWRMAGKPACTLLHLGPGLGNGLSNLHNAKKAGSGIVNIVGEHAETHRQLDAPLMSDIEGIARPVSQWVHRSETAAAVGADAARAVQTARTAPGQVATLILPSDTAWTTGGRVAGPLTPPEPPVPDQDLVDQAAALLRGGEALLLLGSGALTAENLETAGRIAAATGCALMSEWSNARLERGAGRVAVDKVPYPIDAAIEVLARFRRIVLVGARAPIGFFAYPGKPAVLTRPDAEILPLADASDDVTAALGALRDAVGAHASAVVNGLRPEADVSGPLEPGGIAAVLAQEIPEGGIVVDESITTGRAFFPATHGARPHTWLNNCGGSIGYGLPVAVGAAVACPGRKVLALIGDGSAMYTVQALWTMAREGLSVITVIFANRSYRILRGELDNVGAGNPGPRALDMLSLDRPHLDWVQMARSMGVEAARVEDCAALARAIRNGMDADGPTLIEAVM</sequence>
<dbReference type="PANTHER" id="PTHR18968:SF86">
    <property type="entry name" value="ACETOLACTATE SYNTHASE LARGE SUBUNIT ILVX-RELATED"/>
    <property type="match status" value="1"/>
</dbReference>
<dbReference type="InterPro" id="IPR011766">
    <property type="entry name" value="TPP_enzyme_TPP-bd"/>
</dbReference>
<gene>
    <name evidence="6" type="ORF">SAMN05421751_111108</name>
</gene>
<keyword evidence="2" id="KW-0808">Transferase</keyword>
<dbReference type="GO" id="GO:0000287">
    <property type="term" value="F:magnesium ion binding"/>
    <property type="evidence" value="ECO:0007669"/>
    <property type="project" value="InterPro"/>
</dbReference>
<dbReference type="GO" id="GO:0044281">
    <property type="term" value="P:small molecule metabolic process"/>
    <property type="evidence" value="ECO:0007669"/>
    <property type="project" value="UniProtKB-ARBA"/>
</dbReference>
<evidence type="ECO:0000256" key="3">
    <source>
        <dbReference type="ARBA" id="ARBA00023052"/>
    </source>
</evidence>
<dbReference type="InterPro" id="IPR029061">
    <property type="entry name" value="THDP-binding"/>
</dbReference>
<evidence type="ECO:0000256" key="1">
    <source>
        <dbReference type="ARBA" id="ARBA00007812"/>
    </source>
</evidence>
<evidence type="ECO:0000313" key="7">
    <source>
        <dbReference type="Proteomes" id="UP000236742"/>
    </source>
</evidence>
<dbReference type="NCBIfam" id="NF005760">
    <property type="entry name" value="PRK07586.1"/>
    <property type="match status" value="1"/>
</dbReference>
<dbReference type="GO" id="GO:0050660">
    <property type="term" value="F:flavin adenine dinucleotide binding"/>
    <property type="evidence" value="ECO:0007669"/>
    <property type="project" value="TreeGrafter"/>
</dbReference>
<evidence type="ECO:0000259" key="5">
    <source>
        <dbReference type="Pfam" id="PF02776"/>
    </source>
</evidence>
<dbReference type="RefSeq" id="WP_235003832.1">
    <property type="nucleotide sequence ID" value="NZ_FNVD01000011.1"/>
</dbReference>
<evidence type="ECO:0000259" key="4">
    <source>
        <dbReference type="Pfam" id="PF02775"/>
    </source>
</evidence>
<feature type="domain" description="Thiamine pyrophosphate enzyme TPP-binding" evidence="4">
    <location>
        <begin position="380"/>
        <end position="517"/>
    </location>
</feature>
<comment type="similarity">
    <text evidence="1">Belongs to the TPP enzyme family.</text>
</comment>
<dbReference type="InterPro" id="IPR012001">
    <property type="entry name" value="Thiamin_PyroP_enz_TPP-bd_dom"/>
</dbReference>
<dbReference type="GO" id="GO:0030976">
    <property type="term" value="F:thiamine pyrophosphate binding"/>
    <property type="evidence" value="ECO:0007669"/>
    <property type="project" value="InterPro"/>
</dbReference>
<accession>A0A1H5XLD3</accession>
<dbReference type="AlphaFoldDB" id="A0A1H5XLD3"/>
<dbReference type="GO" id="GO:0003984">
    <property type="term" value="F:acetolactate synthase activity"/>
    <property type="evidence" value="ECO:0007669"/>
    <property type="project" value="TreeGrafter"/>
</dbReference>